<dbReference type="RefSeq" id="WP_379657161.1">
    <property type="nucleotide sequence ID" value="NZ_JBHTIV010000005.1"/>
</dbReference>
<dbReference type="Proteomes" id="UP001597049">
    <property type="component" value="Unassembled WGS sequence"/>
</dbReference>
<protein>
    <submittedName>
        <fullName evidence="1">Porin</fullName>
    </submittedName>
</protein>
<gene>
    <name evidence="1" type="ORF">ACFQ0R_04395</name>
</gene>
<proteinExistence type="predicted"/>
<sequence>MEKLYVLVIFMFSFFLGFSQENDSISKPIFSINDSKLFENITIGFDMRTEFQAYTFRGGDQYYNGVQFENGFTALRISGKLHERVDFTFRNRFNSTSEVQSLDRLSNDIQFAYLKVKATEKLDLYIGKMFAFYGGYEYEFSPLYILEFNDIYSNALAFVTGAGLSYQAYDNHQLRFQVLNSRTLLYEDLYGDVVAENIEEPIWPVNVVANWRGKFFDGKFETNYSASYSNEVKNRGTYFFTLGHKYQTKDFTLMYDFQYSYEEIDTKGIVNSLLVEN</sequence>
<dbReference type="EMBL" id="JBHTIV010000005">
    <property type="protein sequence ID" value="MFD0931834.1"/>
    <property type="molecule type" value="Genomic_DNA"/>
</dbReference>
<keyword evidence="2" id="KW-1185">Reference proteome</keyword>
<dbReference type="Pfam" id="PF07396">
    <property type="entry name" value="Porin_O_P"/>
    <property type="match status" value="1"/>
</dbReference>
<dbReference type="InterPro" id="IPR010870">
    <property type="entry name" value="Porin_O/P"/>
</dbReference>
<evidence type="ECO:0000313" key="1">
    <source>
        <dbReference type="EMBL" id="MFD0931834.1"/>
    </source>
</evidence>
<comment type="caution">
    <text evidence="1">The sequence shown here is derived from an EMBL/GenBank/DDBJ whole genome shotgun (WGS) entry which is preliminary data.</text>
</comment>
<reference evidence="2" key="1">
    <citation type="journal article" date="2019" name="Int. J. Syst. Evol. Microbiol.">
        <title>The Global Catalogue of Microorganisms (GCM) 10K type strain sequencing project: providing services to taxonomists for standard genome sequencing and annotation.</title>
        <authorList>
            <consortium name="The Broad Institute Genomics Platform"/>
            <consortium name="The Broad Institute Genome Sequencing Center for Infectious Disease"/>
            <person name="Wu L."/>
            <person name="Ma J."/>
        </authorList>
    </citation>
    <scope>NUCLEOTIDE SEQUENCE [LARGE SCALE GENOMIC DNA]</scope>
    <source>
        <strain evidence="2">CCUG 56752</strain>
    </source>
</reference>
<evidence type="ECO:0000313" key="2">
    <source>
        <dbReference type="Proteomes" id="UP001597049"/>
    </source>
</evidence>
<name>A0ABW3GNM2_9FLAO</name>
<organism evidence="1 2">
    <name type="scientific">Psychroflexus salinarum</name>
    <dbReference type="NCBI Taxonomy" id="546024"/>
    <lineage>
        <taxon>Bacteria</taxon>
        <taxon>Pseudomonadati</taxon>
        <taxon>Bacteroidota</taxon>
        <taxon>Flavobacteriia</taxon>
        <taxon>Flavobacteriales</taxon>
        <taxon>Flavobacteriaceae</taxon>
        <taxon>Psychroflexus</taxon>
    </lineage>
</organism>
<accession>A0ABW3GNM2</accession>